<feature type="region of interest" description="Disordered" evidence="1">
    <location>
        <begin position="69"/>
        <end position="107"/>
    </location>
</feature>
<dbReference type="Proteomes" id="UP000827092">
    <property type="component" value="Unassembled WGS sequence"/>
</dbReference>
<comment type="caution">
    <text evidence="2">The sequence shown here is derived from an EMBL/GenBank/DDBJ whole genome shotgun (WGS) entry which is preliminary data.</text>
</comment>
<dbReference type="EMBL" id="JAFNEN010000703">
    <property type="protein sequence ID" value="KAG8178299.1"/>
    <property type="molecule type" value="Genomic_DNA"/>
</dbReference>
<sequence length="273" mass="31143">MGSVNSCFRRIFPCLGRSDNGIDFNGQSDTVRLQRKSTISMNEFPTFEGTFEDYATNDVPTVMEGHVATDQTQRLSSSRSFESPLHQRPLQQNRPSTQRPSEVKLTQQQIEPNKLTRDIWNKLHLLKKTETSPSKSLSKSSAQPFFVENQNVILPGTLVASNTESQNRQVDPWINSPSRVVWKRCFELRRRIHHIEWMPNSSHSPIFGQNEDSNGSDSFAESTEPPIPQEGDRNSDLMPLRPSQLQILQVRNNPSVDFEESKEQTLECIEKAS</sequence>
<feature type="compositionally biased region" description="Polar residues" evidence="1">
    <location>
        <begin position="89"/>
        <end position="107"/>
    </location>
</feature>
<dbReference type="AlphaFoldDB" id="A0AAV6U3X7"/>
<evidence type="ECO:0000313" key="3">
    <source>
        <dbReference type="Proteomes" id="UP000827092"/>
    </source>
</evidence>
<feature type="compositionally biased region" description="Polar residues" evidence="1">
    <location>
        <begin position="210"/>
        <end position="221"/>
    </location>
</feature>
<proteinExistence type="predicted"/>
<keyword evidence="3" id="KW-1185">Reference proteome</keyword>
<organism evidence="2 3">
    <name type="scientific">Oedothorax gibbosus</name>
    <dbReference type="NCBI Taxonomy" id="931172"/>
    <lineage>
        <taxon>Eukaryota</taxon>
        <taxon>Metazoa</taxon>
        <taxon>Ecdysozoa</taxon>
        <taxon>Arthropoda</taxon>
        <taxon>Chelicerata</taxon>
        <taxon>Arachnida</taxon>
        <taxon>Araneae</taxon>
        <taxon>Araneomorphae</taxon>
        <taxon>Entelegynae</taxon>
        <taxon>Araneoidea</taxon>
        <taxon>Linyphiidae</taxon>
        <taxon>Erigoninae</taxon>
        <taxon>Oedothorax</taxon>
    </lineage>
</organism>
<protein>
    <submittedName>
        <fullName evidence="2">Uncharacterized protein</fullName>
    </submittedName>
</protein>
<reference evidence="2 3" key="1">
    <citation type="journal article" date="2022" name="Nat. Ecol. Evol.">
        <title>A masculinizing supergene underlies an exaggerated male reproductive morph in a spider.</title>
        <authorList>
            <person name="Hendrickx F."/>
            <person name="De Corte Z."/>
            <person name="Sonet G."/>
            <person name="Van Belleghem S.M."/>
            <person name="Kostlbacher S."/>
            <person name="Vangestel C."/>
        </authorList>
    </citation>
    <scope>NUCLEOTIDE SEQUENCE [LARGE SCALE GENOMIC DNA]</scope>
    <source>
        <strain evidence="2">W744_W776</strain>
    </source>
</reference>
<feature type="compositionally biased region" description="Polar residues" evidence="1">
    <location>
        <begin position="243"/>
        <end position="255"/>
    </location>
</feature>
<evidence type="ECO:0000256" key="1">
    <source>
        <dbReference type="SAM" id="MobiDB-lite"/>
    </source>
</evidence>
<feature type="region of interest" description="Disordered" evidence="1">
    <location>
        <begin position="199"/>
        <end position="273"/>
    </location>
</feature>
<accession>A0AAV6U3X7</accession>
<feature type="compositionally biased region" description="Polar residues" evidence="1">
    <location>
        <begin position="69"/>
        <end position="81"/>
    </location>
</feature>
<gene>
    <name evidence="2" type="ORF">JTE90_026270</name>
</gene>
<feature type="compositionally biased region" description="Basic and acidic residues" evidence="1">
    <location>
        <begin position="259"/>
        <end position="273"/>
    </location>
</feature>
<evidence type="ECO:0000313" key="2">
    <source>
        <dbReference type="EMBL" id="KAG8178299.1"/>
    </source>
</evidence>
<name>A0AAV6U3X7_9ARAC</name>